<keyword evidence="2" id="KW-0472">Membrane</keyword>
<name>A0A9X1BQA6_9BURK</name>
<dbReference type="EMBL" id="JAERRA010000001">
    <property type="protein sequence ID" value="MBL0718398.1"/>
    <property type="molecule type" value="Genomic_DNA"/>
</dbReference>
<evidence type="ECO:0000256" key="2">
    <source>
        <dbReference type="SAM" id="Phobius"/>
    </source>
</evidence>
<reference evidence="3 4" key="1">
    <citation type="submission" date="2021-01" db="EMBL/GenBank/DDBJ databases">
        <title>Piscinibacter sp. Jin2 Genome sequencing and assembly.</title>
        <authorList>
            <person name="Kim I."/>
        </authorList>
    </citation>
    <scope>NUCLEOTIDE SEQUENCE [LARGE SCALE GENOMIC DNA]</scope>
    <source>
        <strain evidence="3 4">Jin2</strain>
    </source>
</reference>
<evidence type="ECO:0000313" key="4">
    <source>
        <dbReference type="Proteomes" id="UP000643207"/>
    </source>
</evidence>
<dbReference type="RefSeq" id="WP_201823043.1">
    <property type="nucleotide sequence ID" value="NZ_JAERRA010000001.1"/>
</dbReference>
<proteinExistence type="predicted"/>
<keyword evidence="2" id="KW-0812">Transmembrane</keyword>
<gene>
    <name evidence="3" type="ORF">JI742_00705</name>
</gene>
<keyword evidence="4" id="KW-1185">Reference proteome</keyword>
<accession>A0A9X1BQA6</accession>
<feature type="transmembrane region" description="Helical" evidence="2">
    <location>
        <begin position="34"/>
        <end position="51"/>
    </location>
</feature>
<dbReference type="Proteomes" id="UP000643207">
    <property type="component" value="Unassembled WGS sequence"/>
</dbReference>
<organism evidence="3 4">
    <name type="scientific">Aquariibacter lacus</name>
    <dbReference type="NCBI Taxonomy" id="2801332"/>
    <lineage>
        <taxon>Bacteria</taxon>
        <taxon>Pseudomonadati</taxon>
        <taxon>Pseudomonadota</taxon>
        <taxon>Betaproteobacteria</taxon>
        <taxon>Burkholderiales</taxon>
        <taxon>Sphaerotilaceae</taxon>
        <taxon>Aquariibacter</taxon>
    </lineage>
</organism>
<evidence type="ECO:0000313" key="3">
    <source>
        <dbReference type="EMBL" id="MBL0718398.1"/>
    </source>
</evidence>
<sequence>MLKPRAARSDAPRPARGSIRQAERQPSRLRRRSLALSGLACVLGLAGWHWISRQDAPPELAAAPQAQVNTHIASQPLPRAPAKAAAASGAHLRFEDLLRAAPGSAWRVARLAERPQILVIEFPDLLSQGRALNRLAALVEKRGAPRDRVLSLDEMADFLRRSGDSTASFYQGHDYASESVQRFFELIARQGLALNPEEAQLQRLLREAGFLSPPAQPDARSPDSDTVQALVAFTAVQSDDPATLVDEEVDALRRETVLRHELSHGFFFTHAAYQQQVLAFWRNTLSEAQRASFRTFLASLDYDPRDELLMANETQAFLMHTPDPRVFTAELLGWTETQLAAVRAAFRAAVPAGMQVSAR</sequence>
<feature type="region of interest" description="Disordered" evidence="1">
    <location>
        <begin position="1"/>
        <end position="27"/>
    </location>
</feature>
<evidence type="ECO:0000256" key="1">
    <source>
        <dbReference type="SAM" id="MobiDB-lite"/>
    </source>
</evidence>
<protein>
    <submittedName>
        <fullName evidence="3">Uncharacterized protein</fullName>
    </submittedName>
</protein>
<keyword evidence="2" id="KW-1133">Transmembrane helix</keyword>
<comment type="caution">
    <text evidence="3">The sequence shown here is derived from an EMBL/GenBank/DDBJ whole genome shotgun (WGS) entry which is preliminary data.</text>
</comment>
<dbReference type="AlphaFoldDB" id="A0A9X1BQA6"/>